<keyword evidence="3" id="KW-1185">Reference proteome</keyword>
<gene>
    <name evidence="2" type="ORF">PPRIM_AZ9-3.1.T1160127</name>
</gene>
<proteinExistence type="predicted"/>
<dbReference type="AlphaFoldDB" id="A0A8S1PF46"/>
<dbReference type="OMA" id="QMKNEAI"/>
<name>A0A8S1PF46_PARPR</name>
<dbReference type="Proteomes" id="UP000688137">
    <property type="component" value="Unassembled WGS sequence"/>
</dbReference>
<organism evidence="2 3">
    <name type="scientific">Paramecium primaurelia</name>
    <dbReference type="NCBI Taxonomy" id="5886"/>
    <lineage>
        <taxon>Eukaryota</taxon>
        <taxon>Sar</taxon>
        <taxon>Alveolata</taxon>
        <taxon>Ciliophora</taxon>
        <taxon>Intramacronucleata</taxon>
        <taxon>Oligohymenophorea</taxon>
        <taxon>Peniculida</taxon>
        <taxon>Parameciidae</taxon>
        <taxon>Paramecium</taxon>
    </lineage>
</organism>
<comment type="caution">
    <text evidence="2">The sequence shown here is derived from an EMBL/GenBank/DDBJ whole genome shotgun (WGS) entry which is preliminary data.</text>
</comment>
<evidence type="ECO:0000256" key="1">
    <source>
        <dbReference type="SAM" id="Coils"/>
    </source>
</evidence>
<sequence length="222" mass="25863">MNLQISQKSLSNKDTELKDLIKKTEKLLETTSLAVKEKDQLQDYYKSIRNDHEQLKTQFDDLQKSNQSILNECTILKKSLNDSVESSQQKIKKDDQKLQQDLLQKNKLIRQLSEDGKILGQYLKDISSQIQQIPSDQIPQNLQILQRELQFKESFINSKLNNMHLAQIDLVKSNNANNKDKKSRKLMTSHNQLIDQMQTFQVNSDLIAMMIVQSEVIEKFLN</sequence>
<accession>A0A8S1PF46</accession>
<evidence type="ECO:0000313" key="3">
    <source>
        <dbReference type="Proteomes" id="UP000688137"/>
    </source>
</evidence>
<keyword evidence="1" id="KW-0175">Coiled coil</keyword>
<reference evidence="2" key="1">
    <citation type="submission" date="2021-01" db="EMBL/GenBank/DDBJ databases">
        <authorList>
            <consortium name="Genoscope - CEA"/>
            <person name="William W."/>
        </authorList>
    </citation>
    <scope>NUCLEOTIDE SEQUENCE</scope>
</reference>
<feature type="coiled-coil region" evidence="1">
    <location>
        <begin position="38"/>
        <end position="72"/>
    </location>
</feature>
<protein>
    <submittedName>
        <fullName evidence="2">Uncharacterized protein</fullName>
    </submittedName>
</protein>
<dbReference type="EMBL" id="CAJJDM010000119">
    <property type="protein sequence ID" value="CAD8101776.1"/>
    <property type="molecule type" value="Genomic_DNA"/>
</dbReference>
<evidence type="ECO:0000313" key="2">
    <source>
        <dbReference type="EMBL" id="CAD8101776.1"/>
    </source>
</evidence>